<dbReference type="AlphaFoldDB" id="A0A6C0LZX0"/>
<protein>
    <submittedName>
        <fullName evidence="1">Uncharacterized protein</fullName>
    </submittedName>
</protein>
<evidence type="ECO:0000313" key="1">
    <source>
        <dbReference type="EMBL" id="QHU35930.1"/>
    </source>
</evidence>
<organism evidence="1">
    <name type="scientific">viral metagenome</name>
    <dbReference type="NCBI Taxonomy" id="1070528"/>
    <lineage>
        <taxon>unclassified sequences</taxon>
        <taxon>metagenomes</taxon>
        <taxon>organismal metagenomes</taxon>
    </lineage>
</organism>
<name>A0A6C0LZX0_9ZZZZ</name>
<reference evidence="1" key="1">
    <citation type="journal article" date="2020" name="Nature">
        <title>Giant virus diversity and host interactions through global metagenomics.</title>
        <authorList>
            <person name="Schulz F."/>
            <person name="Roux S."/>
            <person name="Paez-Espino D."/>
            <person name="Jungbluth S."/>
            <person name="Walsh D.A."/>
            <person name="Denef V.J."/>
            <person name="McMahon K.D."/>
            <person name="Konstantinidis K.T."/>
            <person name="Eloe-Fadrosh E.A."/>
            <person name="Kyrpides N.C."/>
            <person name="Woyke T."/>
        </authorList>
    </citation>
    <scope>NUCLEOTIDE SEQUENCE</scope>
    <source>
        <strain evidence="1">GVMAG-S-1035085-51</strain>
    </source>
</reference>
<accession>A0A6C0LZX0</accession>
<dbReference type="EMBL" id="MN740616">
    <property type="protein sequence ID" value="QHU35930.1"/>
    <property type="molecule type" value="Genomic_DNA"/>
</dbReference>
<proteinExistence type="predicted"/>
<sequence>MIPNMVFPNIFIFKNYKAQEITYNEAYGKGYKDILIICLKDGESFDGLDNEMITYEAINKLTIVKSPLITVRSRELGILEVKTDVLSTYFPDNVDMTKDYVLVFPIFLLDESNIHLYSKQFSGISNIRDVLKVYAMNDLFPCNKDTIDHHVRLDMVKSMIESKFWMIPNNCGHNINLQFISRTFNVPDISGIKNENLKNIMLMNVDNAYVPDTKQNNKFIDPSMSIPQKGYRLYRITPQISLYNIDLMSFKCMLRNLLQINIKEAYYLINYVLVSKDYCHLVLHSMDIINNEKVNVMNLNTSLQKTCTEAFIMPMKYTLSYAWICMYMEECIKKTRTSIQDRYIFTAEEASCLPSYPYKSSFLHTTPYLPIMLSINNIRNNGVLGVNLMAHYTKNIGVANTKMFRNRLNIFLTGFDIQTIDVFSGLNWSGFGVTGSVMAACLPRYNPLIKIVDDNFNLFVNAYYPDADLDVMVSAKGSEFVDKVYHMRDTIEQNIQKIKPNANIMVTYKKTVTIVSNITITEDDAYEKYIKYMEKYIENGDTYTKSDILQDEKYNALRHVVHKTEIKVLIRENNETPILFFNNIKFRLISEDLRVDMELFSIMMSPISVITRFYLPIVRAYYDGSQVYLTPSCISACMTLINIDYRYFAGTKDPIEVINRYRLRGFGVYLNDSEKKRLIKYSKESLKWKDRYHNINGIFNIYQDYINISSRFYTLNMVVNNNIDRYEKNYIDVFKEFSGMTYVIQNDKSAISSMGKTIPFESKVIENFDFTLLKQ</sequence>